<evidence type="ECO:0000313" key="13">
    <source>
        <dbReference type="Proteomes" id="UP000886723"/>
    </source>
</evidence>
<keyword evidence="2" id="KW-0813">Transport</keyword>
<sequence>LIQDNPRLNTFTRLLIPFLLAGVLAMVYPQILGSGHDLVMEAASGNLMLWSFALLFVGKLLFSSVSFGSGAPGGIFFPLLVLGSLIGGTYATFASQWLGLPSGYISNFVLLAMAGYFTAIVRAPITGIILIFEMTGDVSQMFSLSLVSIAAYLVATLLKSRPIYESLLDGLLRRRGEQVTQSAGERILQEFVVSHGSPVHHKMIQMISWPEHCLLVAIRREGEELIPKGRTIIMAGDTLVTMTDEAHASSVYDRMENLCLEQPEEIVKKTFEKETGES</sequence>
<dbReference type="GO" id="GO:0034707">
    <property type="term" value="C:chloride channel complex"/>
    <property type="evidence" value="ECO:0007669"/>
    <property type="project" value="UniProtKB-KW"/>
</dbReference>
<dbReference type="Gene3D" id="3.30.70.1450">
    <property type="entry name" value="Regulator of K+ conductance, C-terminal domain"/>
    <property type="match status" value="1"/>
</dbReference>
<dbReference type="SUPFAM" id="SSF116726">
    <property type="entry name" value="TrkA C-terminal domain-like"/>
    <property type="match status" value="1"/>
</dbReference>
<feature type="domain" description="RCK C-terminal" evidence="11">
    <location>
        <begin position="176"/>
        <end position="257"/>
    </location>
</feature>
<accession>A0A9D1NS15</accession>
<dbReference type="Pfam" id="PF02080">
    <property type="entry name" value="TrkA_C"/>
    <property type="match status" value="1"/>
</dbReference>
<keyword evidence="8" id="KW-0868">Chloride</keyword>
<gene>
    <name evidence="12" type="ORF">IAA63_01995</name>
</gene>
<reference evidence="12" key="1">
    <citation type="submission" date="2020-10" db="EMBL/GenBank/DDBJ databases">
        <authorList>
            <person name="Gilroy R."/>
        </authorList>
    </citation>
    <scope>NUCLEOTIDE SEQUENCE</scope>
    <source>
        <strain evidence="12">ChiBcec2-4451</strain>
    </source>
</reference>
<evidence type="ECO:0000256" key="2">
    <source>
        <dbReference type="ARBA" id="ARBA00022448"/>
    </source>
</evidence>
<dbReference type="Gene3D" id="1.10.3080.10">
    <property type="entry name" value="Clc chloride channel"/>
    <property type="match status" value="1"/>
</dbReference>
<name>A0A9D1NS15_9FIRM</name>
<dbReference type="EMBL" id="DVON01000038">
    <property type="protein sequence ID" value="HIV11899.1"/>
    <property type="molecule type" value="Genomic_DNA"/>
</dbReference>
<feature type="transmembrane region" description="Helical" evidence="10">
    <location>
        <begin position="75"/>
        <end position="93"/>
    </location>
</feature>
<evidence type="ECO:0000313" key="12">
    <source>
        <dbReference type="EMBL" id="HIV11899.1"/>
    </source>
</evidence>
<dbReference type="AlphaFoldDB" id="A0A9D1NS15"/>
<evidence type="ECO:0000256" key="10">
    <source>
        <dbReference type="SAM" id="Phobius"/>
    </source>
</evidence>
<evidence type="ECO:0000256" key="1">
    <source>
        <dbReference type="ARBA" id="ARBA00004141"/>
    </source>
</evidence>
<reference evidence="12" key="2">
    <citation type="journal article" date="2021" name="PeerJ">
        <title>Extensive microbial diversity within the chicken gut microbiome revealed by metagenomics and culture.</title>
        <authorList>
            <person name="Gilroy R."/>
            <person name="Ravi A."/>
            <person name="Getino M."/>
            <person name="Pursley I."/>
            <person name="Horton D.L."/>
            <person name="Alikhan N.F."/>
            <person name="Baker D."/>
            <person name="Gharbi K."/>
            <person name="Hall N."/>
            <person name="Watson M."/>
            <person name="Adriaenssens E.M."/>
            <person name="Foster-Nyarko E."/>
            <person name="Jarju S."/>
            <person name="Secka A."/>
            <person name="Antonio M."/>
            <person name="Oren A."/>
            <person name="Chaudhuri R.R."/>
            <person name="La Ragione R."/>
            <person name="Hildebrand F."/>
            <person name="Pallen M.J."/>
        </authorList>
    </citation>
    <scope>NUCLEOTIDE SEQUENCE</scope>
    <source>
        <strain evidence="12">ChiBcec2-4451</strain>
    </source>
</reference>
<dbReference type="GO" id="GO:0006813">
    <property type="term" value="P:potassium ion transport"/>
    <property type="evidence" value="ECO:0007669"/>
    <property type="project" value="InterPro"/>
</dbReference>
<dbReference type="PANTHER" id="PTHR43427">
    <property type="entry name" value="CHLORIDE CHANNEL PROTEIN CLC-E"/>
    <property type="match status" value="1"/>
</dbReference>
<dbReference type="InterPro" id="IPR006037">
    <property type="entry name" value="RCK_C"/>
</dbReference>
<dbReference type="GO" id="GO:0005254">
    <property type="term" value="F:chloride channel activity"/>
    <property type="evidence" value="ECO:0007669"/>
    <property type="project" value="UniProtKB-KW"/>
</dbReference>
<dbReference type="Pfam" id="PF00654">
    <property type="entry name" value="Voltage_CLC"/>
    <property type="match status" value="1"/>
</dbReference>
<comment type="subcellular location">
    <subcellularLocation>
        <location evidence="1">Membrane</location>
        <topology evidence="1">Multi-pass membrane protein</topology>
    </subcellularLocation>
</comment>
<feature type="transmembrane region" description="Helical" evidence="10">
    <location>
        <begin position="14"/>
        <end position="35"/>
    </location>
</feature>
<dbReference type="InterPro" id="IPR050368">
    <property type="entry name" value="ClC-type_chloride_channel"/>
</dbReference>
<keyword evidence="4 10" id="KW-1133">Transmembrane helix</keyword>
<dbReference type="InterPro" id="IPR001807">
    <property type="entry name" value="ClC"/>
</dbReference>
<organism evidence="12 13">
    <name type="scientific">Candidatus Pullilachnospira stercoravium</name>
    <dbReference type="NCBI Taxonomy" id="2840913"/>
    <lineage>
        <taxon>Bacteria</taxon>
        <taxon>Bacillati</taxon>
        <taxon>Bacillota</taxon>
        <taxon>Clostridia</taxon>
        <taxon>Lachnospirales</taxon>
        <taxon>Lachnospiraceae</taxon>
        <taxon>Lachnospiraceae incertae sedis</taxon>
        <taxon>Candidatus Pullilachnospira</taxon>
    </lineage>
</organism>
<proteinExistence type="predicted"/>
<evidence type="ECO:0000256" key="7">
    <source>
        <dbReference type="ARBA" id="ARBA00023173"/>
    </source>
</evidence>
<evidence type="ECO:0000256" key="4">
    <source>
        <dbReference type="ARBA" id="ARBA00022989"/>
    </source>
</evidence>
<evidence type="ECO:0000256" key="3">
    <source>
        <dbReference type="ARBA" id="ARBA00022692"/>
    </source>
</evidence>
<comment type="caution">
    <text evidence="12">The sequence shown here is derived from an EMBL/GenBank/DDBJ whole genome shotgun (WGS) entry which is preliminary data.</text>
</comment>
<dbReference type="PROSITE" id="PS51202">
    <property type="entry name" value="RCK_C"/>
    <property type="match status" value="1"/>
</dbReference>
<feature type="non-terminal residue" evidence="12">
    <location>
        <position position="1"/>
    </location>
</feature>
<keyword evidence="3 10" id="KW-0812">Transmembrane</keyword>
<evidence type="ECO:0000256" key="5">
    <source>
        <dbReference type="ARBA" id="ARBA00023065"/>
    </source>
</evidence>
<keyword evidence="5" id="KW-0406">Ion transport</keyword>
<evidence type="ECO:0000259" key="11">
    <source>
        <dbReference type="PROSITE" id="PS51202"/>
    </source>
</evidence>
<protein>
    <submittedName>
        <fullName evidence="12">Chloride channel protein</fullName>
    </submittedName>
</protein>
<keyword evidence="6 10" id="KW-0472">Membrane</keyword>
<feature type="transmembrane region" description="Helical" evidence="10">
    <location>
        <begin position="138"/>
        <end position="158"/>
    </location>
</feature>
<dbReference type="InterPro" id="IPR036721">
    <property type="entry name" value="RCK_C_sf"/>
</dbReference>
<keyword evidence="9" id="KW-0407">Ion channel</keyword>
<evidence type="ECO:0000256" key="9">
    <source>
        <dbReference type="ARBA" id="ARBA00023303"/>
    </source>
</evidence>
<keyword evidence="7" id="KW-0869">Chloride channel</keyword>
<dbReference type="GO" id="GO:0008324">
    <property type="term" value="F:monoatomic cation transmembrane transporter activity"/>
    <property type="evidence" value="ECO:0007669"/>
    <property type="project" value="InterPro"/>
</dbReference>
<dbReference type="InterPro" id="IPR014743">
    <property type="entry name" value="Cl-channel_core"/>
</dbReference>
<feature type="transmembrane region" description="Helical" evidence="10">
    <location>
        <begin position="105"/>
        <end position="132"/>
    </location>
</feature>
<dbReference type="Proteomes" id="UP000886723">
    <property type="component" value="Unassembled WGS sequence"/>
</dbReference>
<evidence type="ECO:0000256" key="6">
    <source>
        <dbReference type="ARBA" id="ARBA00023136"/>
    </source>
</evidence>
<dbReference type="SUPFAM" id="SSF81340">
    <property type="entry name" value="Clc chloride channel"/>
    <property type="match status" value="1"/>
</dbReference>
<dbReference type="PANTHER" id="PTHR43427:SF6">
    <property type="entry name" value="CHLORIDE CHANNEL PROTEIN CLC-E"/>
    <property type="match status" value="1"/>
</dbReference>
<feature type="transmembrane region" description="Helical" evidence="10">
    <location>
        <begin position="47"/>
        <end position="69"/>
    </location>
</feature>
<evidence type="ECO:0000256" key="8">
    <source>
        <dbReference type="ARBA" id="ARBA00023214"/>
    </source>
</evidence>